<keyword evidence="1" id="KW-0472">Membrane</keyword>
<protein>
    <submittedName>
        <fullName evidence="2">Uncharacterized protein</fullName>
    </submittedName>
</protein>
<name>A0A392VLQ2_9FABA</name>
<accession>A0A392VLQ2</accession>
<comment type="caution">
    <text evidence="2">The sequence shown here is derived from an EMBL/GenBank/DDBJ whole genome shotgun (WGS) entry which is preliminary data.</text>
</comment>
<dbReference type="EMBL" id="LXQA011163474">
    <property type="protein sequence ID" value="MCI87340.1"/>
    <property type="molecule type" value="Genomic_DNA"/>
</dbReference>
<organism evidence="2 3">
    <name type="scientific">Trifolium medium</name>
    <dbReference type="NCBI Taxonomy" id="97028"/>
    <lineage>
        <taxon>Eukaryota</taxon>
        <taxon>Viridiplantae</taxon>
        <taxon>Streptophyta</taxon>
        <taxon>Embryophyta</taxon>
        <taxon>Tracheophyta</taxon>
        <taxon>Spermatophyta</taxon>
        <taxon>Magnoliopsida</taxon>
        <taxon>eudicotyledons</taxon>
        <taxon>Gunneridae</taxon>
        <taxon>Pentapetalae</taxon>
        <taxon>rosids</taxon>
        <taxon>fabids</taxon>
        <taxon>Fabales</taxon>
        <taxon>Fabaceae</taxon>
        <taxon>Papilionoideae</taxon>
        <taxon>50 kb inversion clade</taxon>
        <taxon>NPAAA clade</taxon>
        <taxon>Hologalegina</taxon>
        <taxon>IRL clade</taxon>
        <taxon>Trifolieae</taxon>
        <taxon>Trifolium</taxon>
    </lineage>
</organism>
<dbReference type="AlphaFoldDB" id="A0A392VLQ2"/>
<reference evidence="2 3" key="1">
    <citation type="journal article" date="2018" name="Front. Plant Sci.">
        <title>Red Clover (Trifolium pratense) and Zigzag Clover (T. medium) - A Picture of Genomic Similarities and Differences.</title>
        <authorList>
            <person name="Dluhosova J."/>
            <person name="Istvanek J."/>
            <person name="Nedelnik J."/>
            <person name="Repkova J."/>
        </authorList>
    </citation>
    <scope>NUCLEOTIDE SEQUENCE [LARGE SCALE GENOMIC DNA]</scope>
    <source>
        <strain evidence="3">cv. 10/8</strain>
        <tissue evidence="2">Leaf</tissue>
    </source>
</reference>
<keyword evidence="1" id="KW-1133">Transmembrane helix</keyword>
<keyword evidence="1" id="KW-0812">Transmembrane</keyword>
<dbReference type="Proteomes" id="UP000265520">
    <property type="component" value="Unassembled WGS sequence"/>
</dbReference>
<feature type="transmembrane region" description="Helical" evidence="1">
    <location>
        <begin position="6"/>
        <end position="25"/>
    </location>
</feature>
<proteinExistence type="predicted"/>
<evidence type="ECO:0000313" key="3">
    <source>
        <dbReference type="Proteomes" id="UP000265520"/>
    </source>
</evidence>
<keyword evidence="3" id="KW-1185">Reference proteome</keyword>
<evidence type="ECO:0000256" key="1">
    <source>
        <dbReference type="SAM" id="Phobius"/>
    </source>
</evidence>
<sequence>MTLLFYGIVVILSYVAIMEGTILLTSDI</sequence>
<evidence type="ECO:0000313" key="2">
    <source>
        <dbReference type="EMBL" id="MCI87340.1"/>
    </source>
</evidence>
<feature type="non-terminal residue" evidence="2">
    <location>
        <position position="28"/>
    </location>
</feature>